<dbReference type="Proteomes" id="UP000016922">
    <property type="component" value="Unassembled WGS sequence"/>
</dbReference>
<feature type="region of interest" description="Disordered" evidence="2">
    <location>
        <begin position="392"/>
        <end position="509"/>
    </location>
</feature>
<sequence>MQRTPPQKRRKTSPTTSVPVDAPTTLGRLPPSQQDGTRTPTRRPSFASPTKASIARHNPQLLNRPLSSGQGSEKPGNKGKLDDLFAKALGESNAKVGERTPGIGESPRRPPSRGSRVLGDDKQTPEGPRRFPQSAKGASAVGEGLSAKPRRGSQSPFKSPVKQTDSAAPRGIGILGENLPDNPFQKKTGLRRSPISSQPVIDTTSSFKENQAEDDNPFQKKATLRRSPIPSQPTAIEEPTIAPNGPPQVATPARKSALRRSPIITEALTLAEPIGQVGTHAGASPVRRGALRRSPILGLPPPPTLIVDNVQETTPEDVRRIAEAALRLSPTLGAVPSLLPSSPSIPQHGNHPGISPVRKGALRRSPVVNVLQPTEVESPIVETNAARTTLENTVLTRRRSPRLRESLAASSERGPEELEPPIARQASLNQSPTAQEATPTHNQTQLEEPVQVTESTTPRESPPAFIPADVDTSIDQQEESEASVLREAANLPTTRSSALKNTQRQQEPVLPLAFPKKALLDIPLPKPVAHGPPSRRTRREEPDLPPTPTQRGIPDPVMTTPPAGIKNTPSKKVRKSRALSERLKSSPLKPRDPPPQMSSQEIIPDSFPEEPVISSTGKAKAKELSVRRKSARFTITPDPYAEKRAARDALLKELQQLQADVALANQENERLRQNQDSKKKRAQPAPNAEEIVALLQRTTAAPVKPVSNPPSIFKDISSFLPFSSRRKRQAAGIAELNKPIPSHRPLEVDDPISYLKAFSTLTYKSTITLLPTEQNSSASTTQDTEQPILQHHLITASHPSGLFSARISMTVDTSTLKVKSITPTVDPAAENELGTFVRGRASGANSIGKDINVICWAMTRWSETAIKRARFWHAVQNELQTPEARLKSLRKLGRKAKRKVVEEDENEERVPPTRKELLVHIGRTRMEIVNEEVEILVHWGIGFDWTGEVECDLGVDVRVLDVWRDADERNSLAGIPKMFQGLVKEKGPLGAVRVVVGLLMGGEGV</sequence>
<dbReference type="AlphaFoldDB" id="S3DAK1"/>
<dbReference type="OrthoDB" id="4160836at2759"/>
<feature type="compositionally biased region" description="Polar residues" evidence="2">
    <location>
        <begin position="426"/>
        <end position="459"/>
    </location>
</feature>
<feature type="region of interest" description="Disordered" evidence="2">
    <location>
        <begin position="339"/>
        <end position="358"/>
    </location>
</feature>
<dbReference type="RefSeq" id="XP_008083115.1">
    <property type="nucleotide sequence ID" value="XM_008084924.1"/>
</dbReference>
<evidence type="ECO:0000313" key="3">
    <source>
        <dbReference type="EMBL" id="EPE29006.1"/>
    </source>
</evidence>
<feature type="compositionally biased region" description="Basic and acidic residues" evidence="2">
    <location>
        <begin position="118"/>
        <end position="129"/>
    </location>
</feature>
<dbReference type="HOGENOM" id="CLU_309748_0_0_1"/>
<dbReference type="EMBL" id="KE145367">
    <property type="protein sequence ID" value="EPE29006.1"/>
    <property type="molecule type" value="Genomic_DNA"/>
</dbReference>
<organism evidence="3 4">
    <name type="scientific">Glarea lozoyensis (strain ATCC 20868 / MF5171)</name>
    <dbReference type="NCBI Taxonomy" id="1116229"/>
    <lineage>
        <taxon>Eukaryota</taxon>
        <taxon>Fungi</taxon>
        <taxon>Dikarya</taxon>
        <taxon>Ascomycota</taxon>
        <taxon>Pezizomycotina</taxon>
        <taxon>Leotiomycetes</taxon>
        <taxon>Helotiales</taxon>
        <taxon>Helotiaceae</taxon>
        <taxon>Glarea</taxon>
    </lineage>
</organism>
<feature type="compositionally biased region" description="Basic residues" evidence="2">
    <location>
        <begin position="1"/>
        <end position="12"/>
    </location>
</feature>
<feature type="compositionally biased region" description="Basic and acidic residues" evidence="2">
    <location>
        <begin position="75"/>
        <end position="85"/>
    </location>
</feature>
<feature type="compositionally biased region" description="Basic and acidic residues" evidence="2">
    <location>
        <begin position="578"/>
        <end position="592"/>
    </location>
</feature>
<feature type="coiled-coil region" evidence="1">
    <location>
        <begin position="640"/>
        <end position="683"/>
    </location>
</feature>
<feature type="compositionally biased region" description="Polar residues" evidence="2">
    <location>
        <begin position="194"/>
        <end position="209"/>
    </location>
</feature>
<proteinExistence type="predicted"/>
<feature type="compositionally biased region" description="Polar residues" evidence="2">
    <location>
        <begin position="152"/>
        <end position="166"/>
    </location>
</feature>
<dbReference type="eggNOG" id="ENOG502S1V6">
    <property type="taxonomic scope" value="Eukaryota"/>
</dbReference>
<gene>
    <name evidence="3" type="ORF">GLAREA_00164</name>
</gene>
<dbReference type="OMA" id="HQISASH"/>
<dbReference type="KEGG" id="glz:GLAREA_00164"/>
<accession>S3DAK1</accession>
<feature type="compositionally biased region" description="Polar residues" evidence="2">
    <location>
        <begin position="491"/>
        <end position="506"/>
    </location>
</feature>
<dbReference type="GeneID" id="19459224"/>
<reference evidence="3 4" key="1">
    <citation type="journal article" date="2013" name="BMC Genomics">
        <title>Genomics-driven discovery of the pneumocandin biosynthetic gene cluster in the fungus Glarea lozoyensis.</title>
        <authorList>
            <person name="Chen L."/>
            <person name="Yue Q."/>
            <person name="Zhang X."/>
            <person name="Xiang M."/>
            <person name="Wang C."/>
            <person name="Li S."/>
            <person name="Che Y."/>
            <person name="Ortiz-Lopez F.J."/>
            <person name="Bills G.F."/>
            <person name="Liu X."/>
            <person name="An Z."/>
        </authorList>
    </citation>
    <scope>NUCLEOTIDE SEQUENCE [LARGE SCALE GENOMIC DNA]</scope>
    <source>
        <strain evidence="4">ATCC 20868 / MF5171</strain>
    </source>
</reference>
<evidence type="ECO:0000313" key="4">
    <source>
        <dbReference type="Proteomes" id="UP000016922"/>
    </source>
</evidence>
<evidence type="ECO:0000256" key="2">
    <source>
        <dbReference type="SAM" id="MobiDB-lite"/>
    </source>
</evidence>
<keyword evidence="4" id="KW-1185">Reference proteome</keyword>
<keyword evidence="1" id="KW-0175">Coiled coil</keyword>
<evidence type="ECO:0000256" key="1">
    <source>
        <dbReference type="SAM" id="Coils"/>
    </source>
</evidence>
<name>S3DAK1_GLAL2</name>
<feature type="region of interest" description="Disordered" evidence="2">
    <location>
        <begin position="523"/>
        <end position="619"/>
    </location>
</feature>
<protein>
    <submittedName>
        <fullName evidence="3">Uncharacterized protein</fullName>
    </submittedName>
</protein>
<feature type="region of interest" description="Disordered" evidence="2">
    <location>
        <begin position="1"/>
        <end position="258"/>
    </location>
</feature>